<dbReference type="PIRSF" id="PIRSF024851">
    <property type="entry name" value="SCD1"/>
    <property type="match status" value="1"/>
</dbReference>
<feature type="domain" description="Scytalone dehydratase-like" evidence="4">
    <location>
        <begin position="25"/>
        <end position="178"/>
    </location>
</feature>
<dbReference type="Gene3D" id="3.10.450.50">
    <property type="match status" value="1"/>
</dbReference>
<protein>
    <submittedName>
        <fullName evidence="5">Scytalone dehydratase</fullName>
    </submittedName>
</protein>
<gene>
    <name evidence="5" type="ORF">PVAG01_10331</name>
</gene>
<evidence type="ECO:0000313" key="6">
    <source>
        <dbReference type="Proteomes" id="UP001629113"/>
    </source>
</evidence>
<evidence type="ECO:0000256" key="3">
    <source>
        <dbReference type="PIRNR" id="PIRNR024851"/>
    </source>
</evidence>
<evidence type="ECO:0000256" key="2">
    <source>
        <dbReference type="ARBA" id="ARBA00023239"/>
    </source>
</evidence>
<dbReference type="Proteomes" id="UP001629113">
    <property type="component" value="Unassembled WGS sequence"/>
</dbReference>
<comment type="similarity">
    <text evidence="1 3">Belongs to the scytalone dehydratase family.</text>
</comment>
<evidence type="ECO:0000259" key="4">
    <source>
        <dbReference type="Pfam" id="PF02982"/>
    </source>
</evidence>
<proteinExistence type="inferred from homology"/>
<accession>A0ABR4P5P2</accession>
<reference evidence="5 6" key="1">
    <citation type="submission" date="2024-06" db="EMBL/GenBank/DDBJ databases">
        <title>Complete genome of Phlyctema vagabunda strain 19-DSS-EL-015.</title>
        <authorList>
            <person name="Fiorenzani C."/>
        </authorList>
    </citation>
    <scope>NUCLEOTIDE SEQUENCE [LARGE SCALE GENOMIC DNA]</scope>
    <source>
        <strain evidence="5 6">19-DSS-EL-015</strain>
    </source>
</reference>
<comment type="caution">
    <text evidence="5">The sequence shown here is derived from an EMBL/GenBank/DDBJ whole genome shotgun (WGS) entry which is preliminary data.</text>
</comment>
<keyword evidence="2 3" id="KW-0456">Lyase</keyword>
<dbReference type="SUPFAM" id="SSF54427">
    <property type="entry name" value="NTF2-like"/>
    <property type="match status" value="1"/>
</dbReference>
<evidence type="ECO:0000313" key="5">
    <source>
        <dbReference type="EMBL" id="KAL3418615.1"/>
    </source>
</evidence>
<name>A0ABR4P5P2_9HELO</name>
<sequence>MPSFTFTFDDSSDRKPQLWSNPKKISFEDYLELTALMLDWGDSYDAKDWARLSSITAPTLLVDYSSIGKDKWEAMSKADFLQMVTDDDFLGDPCVKTQHLLGATKWERISDTQVIGHHQLRAAHQVYTAPDLKTVKLKGHSHATNEHYYTRIDGVWRFAGLKPTVRWNEYDFEKVFKGSYVHLSGSDFDKSE</sequence>
<dbReference type="Pfam" id="PF02982">
    <property type="entry name" value="Scytalone_dh"/>
    <property type="match status" value="1"/>
</dbReference>
<keyword evidence="6" id="KW-1185">Reference proteome</keyword>
<dbReference type="InterPro" id="IPR004235">
    <property type="entry name" value="Scytalone_dehydratase"/>
</dbReference>
<evidence type="ECO:0000256" key="1">
    <source>
        <dbReference type="ARBA" id="ARBA00008584"/>
    </source>
</evidence>
<dbReference type="InterPro" id="IPR049884">
    <property type="entry name" value="Scytalone_dh"/>
</dbReference>
<dbReference type="InterPro" id="IPR032710">
    <property type="entry name" value="NTF2-like_dom_sf"/>
</dbReference>
<organism evidence="5 6">
    <name type="scientific">Phlyctema vagabunda</name>
    <dbReference type="NCBI Taxonomy" id="108571"/>
    <lineage>
        <taxon>Eukaryota</taxon>
        <taxon>Fungi</taxon>
        <taxon>Dikarya</taxon>
        <taxon>Ascomycota</taxon>
        <taxon>Pezizomycotina</taxon>
        <taxon>Leotiomycetes</taxon>
        <taxon>Helotiales</taxon>
        <taxon>Dermateaceae</taxon>
        <taxon>Phlyctema</taxon>
    </lineage>
</organism>
<dbReference type="EMBL" id="JBFCZG010000009">
    <property type="protein sequence ID" value="KAL3418615.1"/>
    <property type="molecule type" value="Genomic_DNA"/>
</dbReference>